<reference evidence="2" key="1">
    <citation type="submission" date="2017-11" db="EMBL/GenBank/DDBJ databases">
        <title>Genome sequence and characterization of the novel virulent phage PMBT3 infecting Pseudomonas sp.</title>
        <authorList>
            <person name="Koberg S."/>
            <person name="Brinks E."/>
            <person name="Heller K.J."/>
            <person name="Neve H."/>
            <person name="Franz C.M.A.P."/>
        </authorList>
    </citation>
    <scope>NUCLEOTIDE SEQUENCE [LARGE SCALE GENOMIC DNA]</scope>
</reference>
<dbReference type="EMBL" id="MG596799">
    <property type="protein sequence ID" value="AUM59606.1"/>
    <property type="molecule type" value="Genomic_DNA"/>
</dbReference>
<evidence type="ECO:0000313" key="2">
    <source>
        <dbReference type="Proteomes" id="UP000240704"/>
    </source>
</evidence>
<dbReference type="RefSeq" id="YP_009796555.1">
    <property type="nucleotide sequence ID" value="NC_047902.1"/>
</dbReference>
<proteinExistence type="predicted"/>
<keyword evidence="2" id="KW-1185">Reference proteome</keyword>
<dbReference type="Proteomes" id="UP000240704">
    <property type="component" value="Segment"/>
</dbReference>
<dbReference type="GeneID" id="54986945"/>
<protein>
    <submittedName>
        <fullName evidence="1">Uncharacterized protein</fullName>
    </submittedName>
</protein>
<organism evidence="1 2">
    <name type="scientific">Pseudomonas phage PMBT3</name>
    <dbReference type="NCBI Taxonomy" id="2059856"/>
    <lineage>
        <taxon>Viruses</taxon>
        <taxon>Duplodnaviria</taxon>
        <taxon>Heunggongvirae</taxon>
        <taxon>Uroviricota</taxon>
        <taxon>Caudoviricetes</taxon>
        <taxon>Maxrubnervirus</taxon>
        <taxon>Maxrubnervirus PMBT3</taxon>
    </lineage>
</organism>
<sequence length="152" mass="15610">MADFKFNVLVVLPERLNVITTKLGAAAGENFTDKDIKKIMTMGTVSNFALAADGDEIEGFLDNVDGGPPAGGFRVGGVSRPDTGIRVEAQVAAGAAAVAVKDLVVAGAQLALGTKGLPQVKKGTPATFKYRIMRIISGNGGPGSIVLLERVA</sequence>
<name>A0A2I6PHS5_9CAUD</name>
<accession>A0A2I6PHS5</accession>
<dbReference type="KEGG" id="vg:54986945"/>
<evidence type="ECO:0000313" key="1">
    <source>
        <dbReference type="EMBL" id="AUM59606.1"/>
    </source>
</evidence>